<gene>
    <name evidence="1" type="ORF">MVI01_05640</name>
</gene>
<organism evidence="1 2">
    <name type="scientific">Myxococcus virescens</name>
    <dbReference type="NCBI Taxonomy" id="83456"/>
    <lineage>
        <taxon>Bacteria</taxon>
        <taxon>Pseudomonadati</taxon>
        <taxon>Myxococcota</taxon>
        <taxon>Myxococcia</taxon>
        <taxon>Myxococcales</taxon>
        <taxon>Cystobacterineae</taxon>
        <taxon>Myxococcaceae</taxon>
        <taxon>Myxococcus</taxon>
    </lineage>
</organism>
<dbReference type="Proteomes" id="UP000321224">
    <property type="component" value="Unassembled WGS sequence"/>
</dbReference>
<dbReference type="EMBL" id="BJVY01000002">
    <property type="protein sequence ID" value="GEL68780.1"/>
    <property type="molecule type" value="Genomic_DNA"/>
</dbReference>
<evidence type="ECO:0008006" key="3">
    <source>
        <dbReference type="Google" id="ProtNLM"/>
    </source>
</evidence>
<accession>A0A511H5I4</accession>
<comment type="caution">
    <text evidence="1">The sequence shown here is derived from an EMBL/GenBank/DDBJ whole genome shotgun (WGS) entry which is preliminary data.</text>
</comment>
<reference evidence="1 2" key="1">
    <citation type="submission" date="2019-07" db="EMBL/GenBank/DDBJ databases">
        <title>Whole genome shotgun sequence of Myxococcus virescens NBRC 100334.</title>
        <authorList>
            <person name="Hosoyama A."/>
            <person name="Uohara A."/>
            <person name="Ohji S."/>
            <person name="Ichikawa N."/>
        </authorList>
    </citation>
    <scope>NUCLEOTIDE SEQUENCE [LARGE SCALE GENOMIC DNA]</scope>
    <source>
        <strain evidence="1 2">NBRC 100334</strain>
    </source>
</reference>
<proteinExistence type="predicted"/>
<sequence>MKAHHDLLVELHALLQKNGWTHINEGPGAIVLWAHSPGGGPRVIFEAKTLGRHEVHQTRAALAQLFEYRHEHGSKEDELCLVVNRRLSNKRERLLAALGISVIWHDGLRFSTSHGASKTWLTKIVGAR</sequence>
<evidence type="ECO:0000313" key="1">
    <source>
        <dbReference type="EMBL" id="GEL68780.1"/>
    </source>
</evidence>
<name>A0A511H5I4_9BACT</name>
<dbReference type="AlphaFoldDB" id="A0A511H5I4"/>
<evidence type="ECO:0000313" key="2">
    <source>
        <dbReference type="Proteomes" id="UP000321224"/>
    </source>
</evidence>
<protein>
    <recommendedName>
        <fullName evidence="3">Restriction endonuclease type IV Mrr domain-containing protein</fullName>
    </recommendedName>
</protein>